<evidence type="ECO:0000256" key="1">
    <source>
        <dbReference type="SAM" id="MobiDB-lite"/>
    </source>
</evidence>
<accession>A0ABT1BTI3</accession>
<evidence type="ECO:0000313" key="3">
    <source>
        <dbReference type="EMBL" id="MCO6024390.1"/>
    </source>
</evidence>
<feature type="domain" description="Outer membrane protein beta-barrel" evidence="2">
    <location>
        <begin position="613"/>
        <end position="904"/>
    </location>
</feature>
<protein>
    <submittedName>
        <fullName evidence="3">Outer membrane beta-barrel family protein</fullName>
    </submittedName>
</protein>
<reference evidence="3 4" key="1">
    <citation type="submission" date="2022-06" db="EMBL/GenBank/DDBJ databases">
        <title>A taxonomic note on the genus Prevotella: Description of four novel genera and emended description of the genera Hallella and Xylanibacter.</title>
        <authorList>
            <person name="Hitch T.C.A."/>
        </authorList>
    </citation>
    <scope>NUCLEOTIDE SEQUENCE [LARGE SCALE GENOMIC DNA]</scope>
    <source>
        <strain evidence="3 4">DSM 100619</strain>
    </source>
</reference>
<dbReference type="EMBL" id="JAMXLY010000001">
    <property type="protein sequence ID" value="MCO6024390.1"/>
    <property type="molecule type" value="Genomic_DNA"/>
</dbReference>
<evidence type="ECO:0000259" key="2">
    <source>
        <dbReference type="Pfam" id="PF14905"/>
    </source>
</evidence>
<proteinExistence type="predicted"/>
<feature type="region of interest" description="Disordered" evidence="1">
    <location>
        <begin position="354"/>
        <end position="375"/>
    </location>
</feature>
<evidence type="ECO:0000313" key="4">
    <source>
        <dbReference type="Proteomes" id="UP001204015"/>
    </source>
</evidence>
<dbReference type="InterPro" id="IPR041700">
    <property type="entry name" value="OMP_b-brl_3"/>
</dbReference>
<dbReference type="Pfam" id="PF14905">
    <property type="entry name" value="OMP_b-brl_3"/>
    <property type="match status" value="1"/>
</dbReference>
<name>A0ABT1BTI3_9BACT</name>
<keyword evidence="4" id="KW-1185">Reference proteome</keyword>
<dbReference type="PROSITE" id="PS51257">
    <property type="entry name" value="PROKAR_LIPOPROTEIN"/>
    <property type="match status" value="1"/>
</dbReference>
<dbReference type="SUPFAM" id="SSF56935">
    <property type="entry name" value="Porins"/>
    <property type="match status" value="1"/>
</dbReference>
<dbReference type="Proteomes" id="UP001204015">
    <property type="component" value="Unassembled WGS sequence"/>
</dbReference>
<comment type="caution">
    <text evidence="3">The sequence shown here is derived from an EMBL/GenBank/DDBJ whole genome shotgun (WGS) entry which is preliminary data.</text>
</comment>
<feature type="compositionally biased region" description="Polar residues" evidence="1">
    <location>
        <begin position="361"/>
        <end position="375"/>
    </location>
</feature>
<gene>
    <name evidence="3" type="ORF">NG821_00770</name>
</gene>
<sequence>MKYRDIGIVVFLIFTGCSLGFASNPNQLEKKKRTVLLLGNVFDGFIKNLPIKAKVTLMSEDSAVIDTTTCQMEQIFSRYYFHVPAVEKKYIVKCSSPGYEDDYFSFTLKPRKWEDEHYVTSHHMKKSFRKNVDLDEVVVKATRVQVTYRGDTIVYDASAFNLPEGSMLDALVRQLPGARINDKGEIFVHGEKIDYLTLNGNDFFKGKNKIVLDNLPYFTIKDLKVYHREKPLADQKDMLDRKDYVMDVRLKKAYINSSLLNGEAGMGTKNRWSARLFGLMMGNETHVAAFSSLNNVNEDRRPGMDGDWNPASSHKGVETTRQVGATLERNTDEYSNREYLDVLAKWDDDDVRGTERKESFSSDGNLLNHTTSNSRDKNLSLSLTQSYSHQGDINFSTEFFLNYNHKKENTLRTDSLFENRLVNMEDYLASNKHQMFDTRLHLNVGFYLPWHHYLSLDLNGGYTNNKPSETTSTQSVYYVENNKYDNLGFLNDNSNHQYSYSTELKYNIKLRKGWSFGPSFSFGQSQNCNDNEYFPQDSSEHTIAPNSYNFRSTVRKYQAALNVGMSTAHAMLFLKIPIERDKEQMYYHQTVVDTLARRSKVLFNPVLWYSHFGKNKYTFNYNMNVKQPSFALLMPYTNSINPLALVVNNPNLKSRITHDFQASTIVRNDSIDLTWWIKTGATYTLHEWGNRINYDTRTGTYTYRMDNVSKHNWRGSLEAGLEKSLDQKKRLSLDLDGSLTYDHNVDFDIAYDDANTNLSLVKTLGAALNTKLTYHDRTISAGIIGKVSGRFSRSDRTGFAAINACDYQYGGNFMYTIPLVNLTLATDVTMYSRRGYDARQMNTNDFVWNAQLTYPFVKGRIVAKLQAFDLLHQLKTTNYTVNAQGRTETWYNSIPRYLMFSLSFNLIKGKNK</sequence>
<dbReference type="RefSeq" id="WP_252759742.1">
    <property type="nucleotide sequence ID" value="NZ_JAMXLY010000001.1"/>
</dbReference>
<organism evidence="3 4">
    <name type="scientific">Segatella cerevisiae</name>
    <dbReference type="NCBI Taxonomy" id="2053716"/>
    <lineage>
        <taxon>Bacteria</taxon>
        <taxon>Pseudomonadati</taxon>
        <taxon>Bacteroidota</taxon>
        <taxon>Bacteroidia</taxon>
        <taxon>Bacteroidales</taxon>
        <taxon>Prevotellaceae</taxon>
        <taxon>Segatella</taxon>
    </lineage>
</organism>